<accession>D1VVD7</accession>
<sequence>MKVNKFDQTFGYYLEDIYGQRTFKYSVNDYMESYEMKEIIKERDFGGNFWLS</sequence>
<evidence type="ECO:0000313" key="1">
    <source>
        <dbReference type="EMBL" id="EFA89527.1"/>
    </source>
</evidence>
<organism evidence="1 2">
    <name type="scientific">Peptoniphilus lacrimalis 315-B</name>
    <dbReference type="NCBI Taxonomy" id="596330"/>
    <lineage>
        <taxon>Bacteria</taxon>
        <taxon>Bacillati</taxon>
        <taxon>Bacillota</taxon>
        <taxon>Tissierellia</taxon>
        <taxon>Tissierellales</taxon>
        <taxon>Peptoniphilaceae</taxon>
        <taxon>Peptoniphilus</taxon>
    </lineage>
</organism>
<keyword evidence="2" id="KW-1185">Reference proteome</keyword>
<protein>
    <submittedName>
        <fullName evidence="1">Uncharacterized protein</fullName>
    </submittedName>
</protein>
<dbReference type="AlphaFoldDB" id="D1VVD7"/>
<dbReference type="EMBL" id="ADDO01000063">
    <property type="protein sequence ID" value="EFA89527.1"/>
    <property type="molecule type" value="Genomic_DNA"/>
</dbReference>
<proteinExistence type="predicted"/>
<dbReference type="RefSeq" id="WP_004826068.1">
    <property type="nucleotide sequence ID" value="NZ_ADDO01000063.1"/>
</dbReference>
<dbReference type="Proteomes" id="UP000005711">
    <property type="component" value="Unassembled WGS sequence"/>
</dbReference>
<reference evidence="1 2" key="1">
    <citation type="submission" date="2009-12" db="EMBL/GenBank/DDBJ databases">
        <title>Genome Sequence of Peptoniphilus lacrimalis 315-B.</title>
        <authorList>
            <person name="Durkin A.S."/>
            <person name="Madupu R."/>
            <person name="Torralba M."/>
            <person name="Methe B."/>
            <person name="Sutton G."/>
            <person name="Strausberg R.L."/>
            <person name="Nelson K.E."/>
        </authorList>
    </citation>
    <scope>NUCLEOTIDE SEQUENCE [LARGE SCALE GENOMIC DNA]</scope>
    <source>
        <strain evidence="1 2">315-B</strain>
    </source>
</reference>
<name>D1VVD7_9FIRM</name>
<gene>
    <name evidence="1" type="ORF">HMPREF0628_1390</name>
</gene>
<comment type="caution">
    <text evidence="1">The sequence shown here is derived from an EMBL/GenBank/DDBJ whole genome shotgun (WGS) entry which is preliminary data.</text>
</comment>
<evidence type="ECO:0000313" key="2">
    <source>
        <dbReference type="Proteomes" id="UP000005711"/>
    </source>
</evidence>